<evidence type="ECO:0000313" key="6">
    <source>
        <dbReference type="EMBL" id="BDR59136.1"/>
    </source>
</evidence>
<keyword evidence="4" id="KW-0804">Transcription</keyword>
<dbReference type="InterPro" id="IPR005119">
    <property type="entry name" value="LysR_subst-bd"/>
</dbReference>
<dbReference type="PANTHER" id="PTHR30419">
    <property type="entry name" value="HTH-TYPE TRANSCRIPTIONAL REGULATOR YBHD"/>
    <property type="match status" value="1"/>
</dbReference>
<dbReference type="PROSITE" id="PS50931">
    <property type="entry name" value="HTH_LYSR"/>
    <property type="match status" value="1"/>
</dbReference>
<dbReference type="Gene3D" id="3.40.190.290">
    <property type="match status" value="1"/>
</dbReference>
<dbReference type="InterPro" id="IPR000847">
    <property type="entry name" value="LysR_HTH_N"/>
</dbReference>
<dbReference type="GO" id="GO:0003677">
    <property type="term" value="F:DNA binding"/>
    <property type="evidence" value="ECO:0007669"/>
    <property type="project" value="UniProtKB-KW"/>
</dbReference>
<protein>
    <submittedName>
        <fullName evidence="6">LysR family transcriptional regulator</fullName>
    </submittedName>
</protein>
<keyword evidence="7" id="KW-1185">Reference proteome</keyword>
<organism evidence="6 7">
    <name type="scientific">Xylocopilactobacillus apicola</name>
    <dbReference type="NCBI Taxonomy" id="2932184"/>
    <lineage>
        <taxon>Bacteria</taxon>
        <taxon>Bacillati</taxon>
        <taxon>Bacillota</taxon>
        <taxon>Bacilli</taxon>
        <taxon>Lactobacillales</taxon>
        <taxon>Lactobacillaceae</taxon>
        <taxon>Xylocopilactobacillus</taxon>
    </lineage>
</organism>
<evidence type="ECO:0000313" key="7">
    <source>
        <dbReference type="Proteomes" id="UP001321861"/>
    </source>
</evidence>
<dbReference type="CDD" id="cd05466">
    <property type="entry name" value="PBP2_LTTR_substrate"/>
    <property type="match status" value="1"/>
</dbReference>
<evidence type="ECO:0000259" key="5">
    <source>
        <dbReference type="PROSITE" id="PS50931"/>
    </source>
</evidence>
<dbReference type="Pfam" id="PF00126">
    <property type="entry name" value="HTH_1"/>
    <property type="match status" value="1"/>
</dbReference>
<evidence type="ECO:0000256" key="4">
    <source>
        <dbReference type="ARBA" id="ARBA00023163"/>
    </source>
</evidence>
<proteinExistence type="inferred from homology"/>
<dbReference type="AlphaFoldDB" id="A0AAU9D2V4"/>
<dbReference type="InterPro" id="IPR036390">
    <property type="entry name" value="WH_DNA-bd_sf"/>
</dbReference>
<dbReference type="FunFam" id="1.10.10.10:FF:000001">
    <property type="entry name" value="LysR family transcriptional regulator"/>
    <property type="match status" value="1"/>
</dbReference>
<gene>
    <name evidence="6" type="ORF">XA3_15770</name>
</gene>
<name>A0AAU9D2V4_9LACO</name>
<dbReference type="InterPro" id="IPR050950">
    <property type="entry name" value="HTH-type_LysR_regulators"/>
</dbReference>
<evidence type="ECO:0000256" key="2">
    <source>
        <dbReference type="ARBA" id="ARBA00023015"/>
    </source>
</evidence>
<dbReference type="EMBL" id="AP026802">
    <property type="protein sequence ID" value="BDR59136.1"/>
    <property type="molecule type" value="Genomic_DNA"/>
</dbReference>
<dbReference type="Pfam" id="PF03466">
    <property type="entry name" value="LysR_substrate"/>
    <property type="match status" value="1"/>
</dbReference>
<evidence type="ECO:0000256" key="3">
    <source>
        <dbReference type="ARBA" id="ARBA00023125"/>
    </source>
</evidence>
<dbReference type="Proteomes" id="UP001321861">
    <property type="component" value="Chromosome"/>
</dbReference>
<dbReference type="SUPFAM" id="SSF53850">
    <property type="entry name" value="Periplasmic binding protein-like II"/>
    <property type="match status" value="1"/>
</dbReference>
<dbReference type="GO" id="GO:0003700">
    <property type="term" value="F:DNA-binding transcription factor activity"/>
    <property type="evidence" value="ECO:0007669"/>
    <property type="project" value="InterPro"/>
</dbReference>
<reference evidence="6 7" key="1">
    <citation type="journal article" date="2023" name="Microbiol. Spectr.">
        <title>Symbiosis of Carpenter Bees with Uncharacterized Lactic Acid Bacteria Showing NAD Auxotrophy.</title>
        <authorList>
            <person name="Kawasaki S."/>
            <person name="Ozawa K."/>
            <person name="Mori T."/>
            <person name="Yamamoto A."/>
            <person name="Ito M."/>
            <person name="Ohkuma M."/>
            <person name="Sakamoto M."/>
            <person name="Matsutani M."/>
        </authorList>
    </citation>
    <scope>NUCLEOTIDE SEQUENCE [LARGE SCALE GENOMIC DNA]</scope>
    <source>
        <strain evidence="6 7">XA3</strain>
    </source>
</reference>
<dbReference type="RefSeq" id="WP_317634945.1">
    <property type="nucleotide sequence ID" value="NZ_AP026802.1"/>
</dbReference>
<dbReference type="PRINTS" id="PR00039">
    <property type="entry name" value="HTHLYSR"/>
</dbReference>
<dbReference type="KEGG" id="xap:XA3_15770"/>
<dbReference type="InterPro" id="IPR036388">
    <property type="entry name" value="WH-like_DNA-bd_sf"/>
</dbReference>
<dbReference type="GO" id="GO:0005829">
    <property type="term" value="C:cytosol"/>
    <property type="evidence" value="ECO:0007669"/>
    <property type="project" value="TreeGrafter"/>
</dbReference>
<dbReference type="Gene3D" id="1.10.10.10">
    <property type="entry name" value="Winged helix-like DNA-binding domain superfamily/Winged helix DNA-binding domain"/>
    <property type="match status" value="1"/>
</dbReference>
<keyword evidence="2" id="KW-0805">Transcription regulation</keyword>
<dbReference type="PANTHER" id="PTHR30419:SF8">
    <property type="entry name" value="NITROGEN ASSIMILATION TRANSCRIPTIONAL ACTIVATOR-RELATED"/>
    <property type="match status" value="1"/>
</dbReference>
<accession>A0AAU9D2V4</accession>
<comment type="similarity">
    <text evidence="1">Belongs to the LysR transcriptional regulatory family.</text>
</comment>
<feature type="domain" description="HTH lysR-type" evidence="5">
    <location>
        <begin position="1"/>
        <end position="58"/>
    </location>
</feature>
<keyword evidence="3" id="KW-0238">DNA-binding</keyword>
<dbReference type="SUPFAM" id="SSF46785">
    <property type="entry name" value="Winged helix' DNA-binding domain"/>
    <property type="match status" value="1"/>
</dbReference>
<evidence type="ECO:0000256" key="1">
    <source>
        <dbReference type="ARBA" id="ARBA00009437"/>
    </source>
</evidence>
<sequence>MEFRVLQYFLAVAEEKNISRAAEKLHVTQPNVSRQLRDLETELGTTLFERGSHQIELTSDGLYLANQARQILALVNKTEDNLQNLAEISGSLTIGSGESPTMMTIVENIKALQENYPNVKVNLVSTNADVVQKNLQTGIFDFGVVMEPTDKRKFDFLTLPGVDEWGLLLRKDHQLAQRKFIEPRDFHQLDLIISQQSGVENFLKNWLGTSIAQYKIVASYNLLYNASLLVEARLGAALAFNGIINNTELKFVPLNPPQTAHCSLIWQRGTTLSPAGKIFLKMVKQFCAETSK</sequence>